<feature type="transmembrane region" description="Helical" evidence="10">
    <location>
        <begin position="223"/>
        <end position="246"/>
    </location>
</feature>
<keyword evidence="9" id="KW-0676">Redox-active center</keyword>
<evidence type="ECO:0000256" key="8">
    <source>
        <dbReference type="ARBA" id="ARBA00023157"/>
    </source>
</evidence>
<reference evidence="12" key="2">
    <citation type="journal article" date="2024" name="Plant">
        <title>Genomic evolution and insights into agronomic trait innovations of Sesamum species.</title>
        <authorList>
            <person name="Miao H."/>
            <person name="Wang L."/>
            <person name="Qu L."/>
            <person name="Liu H."/>
            <person name="Sun Y."/>
            <person name="Le M."/>
            <person name="Wang Q."/>
            <person name="Wei S."/>
            <person name="Zheng Y."/>
            <person name="Lin W."/>
            <person name="Duan Y."/>
            <person name="Cao H."/>
            <person name="Xiong S."/>
            <person name="Wang X."/>
            <person name="Wei L."/>
            <person name="Li C."/>
            <person name="Ma Q."/>
            <person name="Ju M."/>
            <person name="Zhao R."/>
            <person name="Li G."/>
            <person name="Mu C."/>
            <person name="Tian Q."/>
            <person name="Mei H."/>
            <person name="Zhang T."/>
            <person name="Gao T."/>
            <person name="Zhang H."/>
        </authorList>
    </citation>
    <scope>NUCLEOTIDE SEQUENCE</scope>
    <source>
        <strain evidence="12">G01</strain>
    </source>
</reference>
<dbReference type="AlphaFoldDB" id="A0AAW2NH91"/>
<dbReference type="CDD" id="cd12916">
    <property type="entry name" value="VKOR_1"/>
    <property type="match status" value="1"/>
</dbReference>
<keyword evidence="4" id="KW-0874">Quinone</keyword>
<keyword evidence="3 10" id="KW-0812">Transmembrane</keyword>
<name>A0AAW2NH91_9LAMI</name>
<dbReference type="Gene3D" id="3.40.30.10">
    <property type="entry name" value="Glutaredoxin"/>
    <property type="match status" value="1"/>
</dbReference>
<evidence type="ECO:0000256" key="10">
    <source>
        <dbReference type="SAM" id="Phobius"/>
    </source>
</evidence>
<comment type="subcellular location">
    <subcellularLocation>
        <location evidence="1">Membrane</location>
        <topology evidence="1">Multi-pass membrane protein</topology>
    </subcellularLocation>
</comment>
<accession>A0AAW2NH91</accession>
<dbReference type="PANTHER" id="PTHR34573">
    <property type="entry name" value="VKC DOMAIN-CONTAINING PROTEIN"/>
    <property type="match status" value="1"/>
</dbReference>
<dbReference type="PANTHER" id="PTHR34573:SF1">
    <property type="entry name" value="VITAMIN K EPOXIDE REDUCTASE DOMAIN-CONTAINING PROTEIN"/>
    <property type="match status" value="1"/>
</dbReference>
<dbReference type="SUPFAM" id="SSF52833">
    <property type="entry name" value="Thioredoxin-like"/>
    <property type="match status" value="1"/>
</dbReference>
<dbReference type="GO" id="GO:0016491">
    <property type="term" value="F:oxidoreductase activity"/>
    <property type="evidence" value="ECO:0007669"/>
    <property type="project" value="UniProtKB-KW"/>
</dbReference>
<feature type="transmembrane region" description="Helical" evidence="10">
    <location>
        <begin position="161"/>
        <end position="179"/>
    </location>
</feature>
<keyword evidence="8" id="KW-1015">Disulfide bond</keyword>
<dbReference type="InterPro" id="IPR038354">
    <property type="entry name" value="VKOR_sf"/>
</dbReference>
<feature type="domain" description="Vitamin K epoxide reductase" evidence="11">
    <location>
        <begin position="90"/>
        <end position="249"/>
    </location>
</feature>
<evidence type="ECO:0000259" key="11">
    <source>
        <dbReference type="SMART" id="SM00756"/>
    </source>
</evidence>
<dbReference type="Gene3D" id="1.20.1440.130">
    <property type="entry name" value="VKOR domain"/>
    <property type="match status" value="1"/>
</dbReference>
<comment type="caution">
    <text evidence="12">The sequence shown here is derived from an EMBL/GenBank/DDBJ whole genome shotgun (WGS) entry which is preliminary data.</text>
</comment>
<dbReference type="SMART" id="SM00756">
    <property type="entry name" value="VKc"/>
    <property type="match status" value="1"/>
</dbReference>
<evidence type="ECO:0000256" key="9">
    <source>
        <dbReference type="ARBA" id="ARBA00023284"/>
    </source>
</evidence>
<proteinExistence type="inferred from homology"/>
<reference evidence="12" key="1">
    <citation type="submission" date="2020-06" db="EMBL/GenBank/DDBJ databases">
        <authorList>
            <person name="Li T."/>
            <person name="Hu X."/>
            <person name="Zhang T."/>
            <person name="Song X."/>
            <person name="Zhang H."/>
            <person name="Dai N."/>
            <person name="Sheng W."/>
            <person name="Hou X."/>
            <person name="Wei L."/>
        </authorList>
    </citation>
    <scope>NUCLEOTIDE SEQUENCE</scope>
    <source>
        <strain evidence="12">G01</strain>
        <tissue evidence="12">Leaf</tissue>
    </source>
</reference>
<keyword evidence="6" id="KW-0560">Oxidoreductase</keyword>
<dbReference type="InterPro" id="IPR012932">
    <property type="entry name" value="VKOR"/>
</dbReference>
<dbReference type="Pfam" id="PF07884">
    <property type="entry name" value="VKOR"/>
    <property type="match status" value="1"/>
</dbReference>
<evidence type="ECO:0000256" key="3">
    <source>
        <dbReference type="ARBA" id="ARBA00022692"/>
    </source>
</evidence>
<dbReference type="GO" id="GO:0048038">
    <property type="term" value="F:quinone binding"/>
    <property type="evidence" value="ECO:0007669"/>
    <property type="project" value="UniProtKB-KW"/>
</dbReference>
<gene>
    <name evidence="12" type="ORF">Sangu_1194300</name>
</gene>
<organism evidence="12">
    <name type="scientific">Sesamum angustifolium</name>
    <dbReference type="NCBI Taxonomy" id="2727405"/>
    <lineage>
        <taxon>Eukaryota</taxon>
        <taxon>Viridiplantae</taxon>
        <taxon>Streptophyta</taxon>
        <taxon>Embryophyta</taxon>
        <taxon>Tracheophyta</taxon>
        <taxon>Spermatophyta</taxon>
        <taxon>Magnoliopsida</taxon>
        <taxon>eudicotyledons</taxon>
        <taxon>Gunneridae</taxon>
        <taxon>Pentapetalae</taxon>
        <taxon>asterids</taxon>
        <taxon>lamiids</taxon>
        <taxon>Lamiales</taxon>
        <taxon>Pedaliaceae</taxon>
        <taxon>Sesamum</taxon>
    </lineage>
</organism>
<dbReference type="GO" id="GO:0016020">
    <property type="term" value="C:membrane"/>
    <property type="evidence" value="ECO:0007669"/>
    <property type="project" value="UniProtKB-SubCell"/>
</dbReference>
<dbReference type="InterPro" id="IPR044698">
    <property type="entry name" value="VKOR/LTO1"/>
</dbReference>
<evidence type="ECO:0000256" key="1">
    <source>
        <dbReference type="ARBA" id="ARBA00004141"/>
    </source>
</evidence>
<evidence type="ECO:0000256" key="7">
    <source>
        <dbReference type="ARBA" id="ARBA00023136"/>
    </source>
</evidence>
<evidence type="ECO:0000256" key="2">
    <source>
        <dbReference type="ARBA" id="ARBA00006214"/>
    </source>
</evidence>
<dbReference type="InterPro" id="IPR036249">
    <property type="entry name" value="Thioredoxin-like_sf"/>
</dbReference>
<feature type="transmembrane region" description="Helical" evidence="10">
    <location>
        <begin position="199"/>
        <end position="217"/>
    </location>
</feature>
<evidence type="ECO:0000256" key="6">
    <source>
        <dbReference type="ARBA" id="ARBA00023002"/>
    </source>
</evidence>
<protein>
    <submittedName>
        <fullName evidence="12">Thiol-disulfide oxidoreductase LTO1</fullName>
    </submittedName>
</protein>
<sequence>MGPCGFTSASPYHSPLPSYRTPLLHSPPRFPVPSHSKKGVWGRGLVVLKVNCVSERSKGSAQSESETTSLSPSCLESSSSSTFIEEDERSISAYKWCAALGGIGFAETGYLTYLKLTDTDAFCPMGGGSCTTILNSDYSSILGSPFGSFGLELNMGDGAGAPLPLFGMLAYGLVAILGLKLQLSHRKMAFDSEKTDGELILTGITTSMAVASAYFLYILSTEFVGESCLYCLASAALSFSLFFITLKNFGLEKIKKMLGPHICIASLVVIALSSSYNAFPPVSPSLAVTEIPYVETEITKESSPLALSLAKHLRSIGAKLYGAFWCSHCVDQKQMFGREAAKLLDYVECYPDGVREWTQMAKACYDVELKGFPTWEINGQAKITPITGCERREALPGACEIIWIQA</sequence>
<dbReference type="EMBL" id="JACGWK010000007">
    <property type="protein sequence ID" value="KAL0343069.1"/>
    <property type="molecule type" value="Genomic_DNA"/>
</dbReference>
<comment type="similarity">
    <text evidence="2">Belongs to the VKOR family.</text>
</comment>
<keyword evidence="5 10" id="KW-1133">Transmembrane helix</keyword>
<evidence type="ECO:0000313" key="12">
    <source>
        <dbReference type="EMBL" id="KAL0343069.1"/>
    </source>
</evidence>
<evidence type="ECO:0000256" key="5">
    <source>
        <dbReference type="ARBA" id="ARBA00022989"/>
    </source>
</evidence>
<evidence type="ECO:0000256" key="4">
    <source>
        <dbReference type="ARBA" id="ARBA00022719"/>
    </source>
</evidence>
<keyword evidence="7 10" id="KW-0472">Membrane</keyword>
<feature type="transmembrane region" description="Helical" evidence="10">
    <location>
        <begin position="258"/>
        <end position="279"/>
    </location>
</feature>